<accession>A0A370KG67</accession>
<sequence length="60" mass="6788">MFLPSVLEPKRARPGLIGLYLTSITEAREWMGEVELMSGSPSLGLMFFPTITRIFLKMAR</sequence>
<dbReference type="AlphaFoldDB" id="A0A370KG67"/>
<proteinExistence type="predicted"/>
<dbReference type="Proteomes" id="UP000254939">
    <property type="component" value="Unassembled WGS sequence"/>
</dbReference>
<evidence type="ECO:0000313" key="1">
    <source>
        <dbReference type="EMBL" id="RDJ02723.1"/>
    </source>
</evidence>
<evidence type="ECO:0000313" key="2">
    <source>
        <dbReference type="Proteomes" id="UP000254939"/>
    </source>
</evidence>
<name>A0A370KG67_9HYPH</name>
<gene>
    <name evidence="1" type="ORF">B5K06_32100</name>
</gene>
<comment type="caution">
    <text evidence="1">The sequence shown here is derived from an EMBL/GenBank/DDBJ whole genome shotgun (WGS) entry which is preliminary data.</text>
</comment>
<protein>
    <submittedName>
        <fullName evidence="1">Uncharacterized protein</fullName>
    </submittedName>
</protein>
<dbReference type="EMBL" id="NAAC01000046">
    <property type="protein sequence ID" value="RDJ02723.1"/>
    <property type="molecule type" value="Genomic_DNA"/>
</dbReference>
<organism evidence="1 2">
    <name type="scientific">Rhizobium grahamii</name>
    <dbReference type="NCBI Taxonomy" id="1120045"/>
    <lineage>
        <taxon>Bacteria</taxon>
        <taxon>Pseudomonadati</taxon>
        <taxon>Pseudomonadota</taxon>
        <taxon>Alphaproteobacteria</taxon>
        <taxon>Hyphomicrobiales</taxon>
        <taxon>Rhizobiaceae</taxon>
        <taxon>Rhizobium/Agrobacterium group</taxon>
        <taxon>Rhizobium</taxon>
    </lineage>
</organism>
<reference evidence="1 2" key="1">
    <citation type="submission" date="2017-03" db="EMBL/GenBank/DDBJ databases">
        <title>Genome analysis of Rhizobial strains effectives or ineffectives for nitrogen fixation isolated from bean seeds.</title>
        <authorList>
            <person name="Peralta H."/>
            <person name="Aguilar-Vera A."/>
            <person name="Mora Y."/>
            <person name="Vargas-Lagunas C."/>
            <person name="Girard L."/>
            <person name="Mora J."/>
        </authorList>
    </citation>
    <scope>NUCLEOTIDE SEQUENCE [LARGE SCALE GENOMIC DNA]</scope>
    <source>
        <strain evidence="1 2">CCGM3</strain>
    </source>
</reference>